<feature type="region of interest" description="Disordered" evidence="10">
    <location>
        <begin position="789"/>
        <end position="995"/>
    </location>
</feature>
<evidence type="ECO:0000256" key="1">
    <source>
        <dbReference type="ARBA" id="ARBA00004245"/>
    </source>
</evidence>
<name>A0A3P8X914_ESOLU</name>
<dbReference type="GeneID" id="105005990"/>
<dbReference type="FunFam" id="2.30.42.10:FF:000137">
    <property type="entry name" value="Synaptopodin 2-like a"/>
    <property type="match status" value="1"/>
</dbReference>
<dbReference type="OMA" id="MVQNMDG"/>
<dbReference type="GO" id="GO:0030018">
    <property type="term" value="C:Z disc"/>
    <property type="evidence" value="ECO:0007669"/>
    <property type="project" value="TreeGrafter"/>
</dbReference>
<dbReference type="OrthoDB" id="8882674at2759"/>
<evidence type="ECO:0000256" key="10">
    <source>
        <dbReference type="SAM" id="MobiDB-lite"/>
    </source>
</evidence>
<feature type="compositionally biased region" description="Low complexity" evidence="10">
    <location>
        <begin position="961"/>
        <end position="970"/>
    </location>
</feature>
<feature type="compositionally biased region" description="Gly residues" evidence="10">
    <location>
        <begin position="832"/>
        <end position="845"/>
    </location>
</feature>
<keyword evidence="5" id="KW-0009">Actin-binding</keyword>
<dbReference type="GO" id="GO:0007519">
    <property type="term" value="P:skeletal muscle tissue development"/>
    <property type="evidence" value="ECO:0007669"/>
    <property type="project" value="Ensembl"/>
</dbReference>
<accession>A0A3P8X914</accession>
<dbReference type="InParanoid" id="A0A3P8X914"/>
<feature type="compositionally biased region" description="Pro residues" evidence="10">
    <location>
        <begin position="711"/>
        <end position="725"/>
    </location>
</feature>
<feature type="region of interest" description="Disordered" evidence="10">
    <location>
        <begin position="367"/>
        <end position="402"/>
    </location>
</feature>
<dbReference type="PANTHER" id="PTHR24217:SF10">
    <property type="entry name" value="SYNAPTOPODIN 2-LIKE PROTEIN"/>
    <property type="match status" value="1"/>
</dbReference>
<evidence type="ECO:0000256" key="8">
    <source>
        <dbReference type="ARBA" id="ARBA00057136"/>
    </source>
</evidence>
<dbReference type="GeneTree" id="ENSGT00950000183054"/>
<dbReference type="SMART" id="SM00228">
    <property type="entry name" value="PDZ"/>
    <property type="match status" value="1"/>
</dbReference>
<dbReference type="GO" id="GO:0048738">
    <property type="term" value="P:cardiac muscle tissue development"/>
    <property type="evidence" value="ECO:0007669"/>
    <property type="project" value="Ensembl"/>
</dbReference>
<dbReference type="Bgee" id="ENSELUG00000002540">
    <property type="expression patterns" value="Expressed in heart and 6 other cell types or tissues"/>
</dbReference>
<dbReference type="GO" id="GO:0032233">
    <property type="term" value="P:positive regulation of actin filament bundle assembly"/>
    <property type="evidence" value="ECO:0007669"/>
    <property type="project" value="TreeGrafter"/>
</dbReference>
<dbReference type="InterPro" id="IPR036034">
    <property type="entry name" value="PDZ_sf"/>
</dbReference>
<evidence type="ECO:0000256" key="6">
    <source>
        <dbReference type="ARBA" id="ARBA00023212"/>
    </source>
</evidence>
<comment type="subcellular location">
    <subcellularLocation>
        <location evidence="1">Cytoplasm</location>
        <location evidence="1">Cytoskeleton</location>
    </subcellularLocation>
</comment>
<organism evidence="12 13">
    <name type="scientific">Esox lucius</name>
    <name type="common">Northern pike</name>
    <dbReference type="NCBI Taxonomy" id="8010"/>
    <lineage>
        <taxon>Eukaryota</taxon>
        <taxon>Metazoa</taxon>
        <taxon>Chordata</taxon>
        <taxon>Craniata</taxon>
        <taxon>Vertebrata</taxon>
        <taxon>Euteleostomi</taxon>
        <taxon>Actinopterygii</taxon>
        <taxon>Neopterygii</taxon>
        <taxon>Teleostei</taxon>
        <taxon>Protacanthopterygii</taxon>
        <taxon>Esociformes</taxon>
        <taxon>Esocidae</taxon>
        <taxon>Esox</taxon>
    </lineage>
</organism>
<feature type="region of interest" description="Disordered" evidence="10">
    <location>
        <begin position="632"/>
        <end position="751"/>
    </location>
</feature>
<dbReference type="Gene3D" id="2.30.42.10">
    <property type="match status" value="1"/>
</dbReference>
<keyword evidence="13" id="KW-1185">Reference proteome</keyword>
<evidence type="ECO:0000313" key="13">
    <source>
        <dbReference type="Proteomes" id="UP000265140"/>
    </source>
</evidence>
<reference evidence="12" key="3">
    <citation type="submission" date="2025-08" db="UniProtKB">
        <authorList>
            <consortium name="Ensembl"/>
        </authorList>
    </citation>
    <scope>IDENTIFICATION</scope>
</reference>
<keyword evidence="4" id="KW-0597">Phosphoprotein</keyword>
<dbReference type="Proteomes" id="UP000265140">
    <property type="component" value="Chromosome 5"/>
</dbReference>
<evidence type="ECO:0000256" key="5">
    <source>
        <dbReference type="ARBA" id="ARBA00023203"/>
    </source>
</evidence>
<feature type="compositionally biased region" description="Low complexity" evidence="10">
    <location>
        <begin position="632"/>
        <end position="646"/>
    </location>
</feature>
<protein>
    <recommendedName>
        <fullName evidence="9">Synaptopodin 2-like protein</fullName>
    </recommendedName>
</protein>
<dbReference type="SUPFAM" id="SSF50156">
    <property type="entry name" value="PDZ domain-like"/>
    <property type="match status" value="1"/>
</dbReference>
<feature type="region of interest" description="Disordered" evidence="10">
    <location>
        <begin position="1010"/>
        <end position="1185"/>
    </location>
</feature>
<dbReference type="InterPro" id="IPR001478">
    <property type="entry name" value="PDZ"/>
</dbReference>
<feature type="compositionally biased region" description="Pro residues" evidence="10">
    <location>
        <begin position="1089"/>
        <end position="1108"/>
    </location>
</feature>
<evidence type="ECO:0000256" key="2">
    <source>
        <dbReference type="ARBA" id="ARBA00022481"/>
    </source>
</evidence>
<dbReference type="Pfam" id="PF00595">
    <property type="entry name" value="PDZ"/>
    <property type="match status" value="1"/>
</dbReference>
<dbReference type="KEGG" id="els:105005990"/>
<dbReference type="Ensembl" id="ENSELUT00000018128.3">
    <property type="protein sequence ID" value="ENSELUP00000000999.2"/>
    <property type="gene ID" value="ENSELUG00000002540.3"/>
</dbReference>
<feature type="region of interest" description="Disordered" evidence="10">
    <location>
        <begin position="114"/>
        <end position="248"/>
    </location>
</feature>
<dbReference type="CDD" id="cd10820">
    <property type="entry name" value="PDZ_SYNPO2-like"/>
    <property type="match status" value="1"/>
</dbReference>
<dbReference type="InterPro" id="IPR051976">
    <property type="entry name" value="Synaptopodin_domain"/>
</dbReference>
<reference evidence="12" key="4">
    <citation type="submission" date="2025-09" db="UniProtKB">
        <authorList>
            <consortium name="Ensembl"/>
        </authorList>
    </citation>
    <scope>IDENTIFICATION</scope>
</reference>
<comment type="similarity">
    <text evidence="7">Belongs to the synaptopodin family.</text>
</comment>
<sequence>MVAEEVIVTLSGGAPWGFRLQGGVEDQSPLQVSKVRRRSKACRAGLREEDELVAIGDCVSSELSHAQAMTLIDSHRHTLNLRVKRSGLNTAVSSGRTHSPAAAQTCPHPVDRTACLTLTSPPDSEAYYGETDSDADTHTHAHRRQRRSSPHDRLPSRQQNEEEETSEMSGYESAPDVGISLQGTWGHLPTLGNGGFQQWEPPAGLEPGFQPGVPRRDVVYQPPQARPVPHPERGEVVEGGEPEGEGDSGFQEAGVCVSLACSPLVSPERAKGAMMLGSSRQMVPMVGAQLTPVSDQLSSTYKDKARQAKLQRDDSVVEKQVKEARTKCRSIASLLTDAPNPNSKGVLMFKKRRQRAKKYTLTCFGRAEGDMGPDTGGETELEDEGSSFPSGSEVDEDDAVGTFDPTWDSGYLDLLDRRSSACPSTYNSRPQTPTNQCSGLDYSAYQSQDLNVSTNQGSGINAPAYQSPGLDSIGYERNEEEQFDQPMKWANPVNFNPTSNPSPAAGLSNGGSVGVSQACVFLTPPSHTTVLNQPIPNSNPDPTPPGSIHNRTARPFTSGLSPAHRPTTPVVFRPLQPPPAVKTVSKPTAAVSMVTVSPPRPSGGPEARRAISSTSLYIPPRSAPSILSPPLVLSPSSSLASAPFSPTRSSTQTGPHPSIHTSTFSTSSGPHTHSTPHPQPTQPSSPPPGQTFPPPHGPIYQSSTVGAQPFSPVPTQQPFPPPSQPFTPSFGTPYSQTQAPPPLNFNPYTVTTTPAILTPSTAQSPVSDSLASREQRIAVPAFRTGILAEARRRGNKKPMFRPSVENKKDVSPNPALLELLQNPDTPTTIGPGPIGLSGGAGGGETGAESGPEEDWLRLGAEACNFMQTQRGPQPPPVAPKPKAPPQVPQLAGKGGQLFARRQSRMDRYVVDSAPSSPQPSLAHLRQASPTPSLPSQFKYSSSCRAPPPISYNPLLSPSCPPQAQRQRAGAAGKGGGPTGHKAASGGQKTQGTKATDFLSYQPYQLNSSLFSYGGGTPQPAPGMTGGSQGPIKMPRVYEVKRFSTPPPTGPVPTVIAPRSATTLGEPLWRSDVISPLPTATSFYPSPVAYQPPPQWAPPPPAPTTPLPQLPSLSSAHVHKPPPDASQPYTSQQGNRQFKSAPELSPLVNMPPRPASSQPSRVPRPRFSTSNLGLQASIWRPGSTMH</sequence>
<proteinExistence type="inferred from homology"/>
<dbReference type="GO" id="GO:0003779">
    <property type="term" value="F:actin binding"/>
    <property type="evidence" value="ECO:0007669"/>
    <property type="project" value="UniProtKB-KW"/>
</dbReference>
<keyword evidence="3" id="KW-0963">Cytoplasm</keyword>
<feature type="compositionally biased region" description="Pro residues" evidence="10">
    <location>
        <begin position="872"/>
        <end position="887"/>
    </location>
</feature>
<feature type="compositionally biased region" description="Polar residues" evidence="10">
    <location>
        <begin position="927"/>
        <end position="943"/>
    </location>
</feature>
<evidence type="ECO:0000256" key="7">
    <source>
        <dbReference type="ARBA" id="ARBA00038161"/>
    </source>
</evidence>
<keyword evidence="2" id="KW-0488">Methylation</keyword>
<reference evidence="12" key="2">
    <citation type="submission" date="2020-02" db="EMBL/GenBank/DDBJ databases">
        <title>Esox lucius (northern pike) genome, fEsoLuc1, primary haplotype.</title>
        <authorList>
            <person name="Myers G."/>
            <person name="Karagic N."/>
            <person name="Meyer A."/>
            <person name="Pippel M."/>
            <person name="Reichard M."/>
            <person name="Winkler S."/>
            <person name="Tracey A."/>
            <person name="Sims Y."/>
            <person name="Howe K."/>
            <person name="Rhie A."/>
            <person name="Formenti G."/>
            <person name="Durbin R."/>
            <person name="Fedrigo O."/>
            <person name="Jarvis E.D."/>
        </authorList>
    </citation>
    <scope>NUCLEOTIDE SEQUENCE [LARGE SCALE GENOMIC DNA]</scope>
</reference>
<evidence type="ECO:0000256" key="4">
    <source>
        <dbReference type="ARBA" id="ARBA00022553"/>
    </source>
</evidence>
<dbReference type="PROSITE" id="PS50106">
    <property type="entry name" value="PDZ"/>
    <property type="match status" value="1"/>
</dbReference>
<feature type="compositionally biased region" description="Polar residues" evidence="10">
    <location>
        <begin position="1126"/>
        <end position="1137"/>
    </location>
</feature>
<keyword evidence="6" id="KW-0206">Cytoskeleton</keyword>
<comment type="function">
    <text evidence="8">Actin-associated protein that may play a role in modulating actin-based shape.</text>
</comment>
<feature type="domain" description="PDZ" evidence="11">
    <location>
        <begin position="5"/>
        <end position="87"/>
    </location>
</feature>
<dbReference type="PANTHER" id="PTHR24217">
    <property type="entry name" value="PUTATIVE-RELATED"/>
    <property type="match status" value="1"/>
</dbReference>
<dbReference type="GO" id="GO:0005634">
    <property type="term" value="C:nucleus"/>
    <property type="evidence" value="ECO:0007669"/>
    <property type="project" value="TreeGrafter"/>
</dbReference>
<dbReference type="RefSeq" id="XP_010862582.2">
    <property type="nucleotide sequence ID" value="XM_010864280.4"/>
</dbReference>
<evidence type="ECO:0000259" key="11">
    <source>
        <dbReference type="PROSITE" id="PS50106"/>
    </source>
</evidence>
<dbReference type="GO" id="GO:0015629">
    <property type="term" value="C:actin cytoskeleton"/>
    <property type="evidence" value="ECO:0007669"/>
    <property type="project" value="TreeGrafter"/>
</dbReference>
<evidence type="ECO:0000256" key="3">
    <source>
        <dbReference type="ARBA" id="ARBA00022490"/>
    </source>
</evidence>
<feature type="compositionally biased region" description="Pro residues" evidence="10">
    <location>
        <begin position="677"/>
        <end position="697"/>
    </location>
</feature>
<evidence type="ECO:0000256" key="9">
    <source>
        <dbReference type="ARBA" id="ARBA00069693"/>
    </source>
</evidence>
<reference evidence="13" key="1">
    <citation type="journal article" date="2014" name="PLoS ONE">
        <title>The genome and linkage map of the northern pike (Esox lucius): conserved synteny revealed between the salmonid sister group and the Neoteleostei.</title>
        <authorList>
            <person name="Rondeau E.B."/>
            <person name="Minkley D.R."/>
            <person name="Leong J.S."/>
            <person name="Messmer A.M."/>
            <person name="Jantzen J.R."/>
            <person name="von Schalburg K.R."/>
            <person name="Lemon C."/>
            <person name="Bird N.H."/>
            <person name="Koop B.F."/>
        </authorList>
    </citation>
    <scope>NUCLEOTIDE SEQUENCE</scope>
</reference>
<dbReference type="AlphaFoldDB" id="A0A3P8X914"/>
<evidence type="ECO:0000313" key="12">
    <source>
        <dbReference type="Ensembl" id="ENSELUP00000000999.2"/>
    </source>
</evidence>
<feature type="region of interest" description="Disordered" evidence="10">
    <location>
        <begin position="529"/>
        <end position="587"/>
    </location>
</feature>
<feature type="compositionally biased region" description="Low complexity" evidence="10">
    <location>
        <begin position="660"/>
        <end position="676"/>
    </location>
</feature>